<gene>
    <name evidence="1" type="ORF">N5C05_16500</name>
</gene>
<evidence type="ECO:0000313" key="2">
    <source>
        <dbReference type="Proteomes" id="UP001158730"/>
    </source>
</evidence>
<dbReference type="EMBL" id="JAOBYN010000015">
    <property type="protein sequence ID" value="MDH1056347.1"/>
    <property type="molecule type" value="Genomic_DNA"/>
</dbReference>
<proteinExistence type="predicted"/>
<accession>A0AA42N4U2</accession>
<comment type="caution">
    <text evidence="1">The sequence shown here is derived from an EMBL/GenBank/DDBJ whole genome shotgun (WGS) entry which is preliminary data.</text>
</comment>
<dbReference type="AlphaFoldDB" id="A0AA42N4U2"/>
<name>A0AA42N4U2_AQUAC</name>
<evidence type="ECO:0000313" key="1">
    <source>
        <dbReference type="EMBL" id="MDH1056347.1"/>
    </source>
</evidence>
<sequence length="80" mass="8991">MPQVTPYNTTVVSLSDLWTKAETASYMKRTPSGLDKLCARDPNFPKPLKDGDNRRSRVYFVRQEVEAYLAGKLAARVEAA</sequence>
<protein>
    <submittedName>
        <fullName evidence="1">Transcriptional regulator</fullName>
    </submittedName>
</protein>
<dbReference type="RefSeq" id="WP_280054763.1">
    <property type="nucleotide sequence ID" value="NZ_JAOBYN010000015.1"/>
</dbReference>
<reference evidence="1" key="1">
    <citation type="submission" date="2022-09" db="EMBL/GenBank/DDBJ databases">
        <title>Intensive care unit water sources are persistently colonized with multi-drug resistant bacteria and are the site of extensive horizontal gene transfer of antibiotic resistance genes.</title>
        <authorList>
            <person name="Diorio-Toth L."/>
        </authorList>
    </citation>
    <scope>NUCLEOTIDE SEQUENCE</scope>
    <source>
        <strain evidence="1">GD03990</strain>
    </source>
</reference>
<organism evidence="1 2">
    <name type="scientific">Aquipseudomonas alcaligenes</name>
    <name type="common">Pseudomonas alcaligenes</name>
    <dbReference type="NCBI Taxonomy" id="43263"/>
    <lineage>
        <taxon>Bacteria</taxon>
        <taxon>Pseudomonadati</taxon>
        <taxon>Pseudomonadota</taxon>
        <taxon>Gammaproteobacteria</taxon>
        <taxon>Pseudomonadales</taxon>
        <taxon>Pseudomonadaceae</taxon>
        <taxon>Aquipseudomonas</taxon>
    </lineage>
</organism>
<dbReference type="Proteomes" id="UP001158730">
    <property type="component" value="Unassembled WGS sequence"/>
</dbReference>